<dbReference type="Pfam" id="PF00092">
    <property type="entry name" value="VWA"/>
    <property type="match status" value="1"/>
</dbReference>
<dbReference type="PROSITE" id="PS50234">
    <property type="entry name" value="VWFA"/>
    <property type="match status" value="1"/>
</dbReference>
<dbReference type="EMBL" id="UYRR01031980">
    <property type="protein sequence ID" value="VDK53584.1"/>
    <property type="molecule type" value="Genomic_DNA"/>
</dbReference>
<organism evidence="4">
    <name type="scientific">Anisakis simplex</name>
    <name type="common">Herring worm</name>
    <dbReference type="NCBI Taxonomy" id="6269"/>
    <lineage>
        <taxon>Eukaryota</taxon>
        <taxon>Metazoa</taxon>
        <taxon>Ecdysozoa</taxon>
        <taxon>Nematoda</taxon>
        <taxon>Chromadorea</taxon>
        <taxon>Rhabditida</taxon>
        <taxon>Spirurina</taxon>
        <taxon>Ascaridomorpha</taxon>
        <taxon>Ascaridoidea</taxon>
        <taxon>Anisakidae</taxon>
        <taxon>Anisakis</taxon>
        <taxon>Anisakis simplex complex</taxon>
    </lineage>
</organism>
<sequence>MMVETRTGNEEYFVDNDTEADYYERRENCDESRVCVDEASLVFVLDGSASTGNATFVNAKSIVYETAVAIHKLIDVLTISFVQISTNSIIHIDTMIFDDEKFLADQLDEIEWGGDASTIGSALEEVIRSIDTTAPNTWMIVLSDGITADSLQRFAQKRHQMMKARQQVLEIWLGKQEDGTTVDWDIPEMLMRHKHLNEDKAPQCPSLMNSV</sequence>
<dbReference type="WBParaSite" id="ASIM_0001546901-mRNA-1">
    <property type="protein sequence ID" value="ASIM_0001546901-mRNA-1"/>
    <property type="gene ID" value="ASIM_0001546901"/>
</dbReference>
<evidence type="ECO:0000313" key="4">
    <source>
        <dbReference type="WBParaSite" id="ASIM_0001546901-mRNA-1"/>
    </source>
</evidence>
<dbReference type="Gene3D" id="3.40.50.410">
    <property type="entry name" value="von Willebrand factor, type A domain"/>
    <property type="match status" value="1"/>
</dbReference>
<feature type="domain" description="VWFA" evidence="1">
    <location>
        <begin position="40"/>
        <end position="178"/>
    </location>
</feature>
<protein>
    <submittedName>
        <fullName evidence="4">VWFA domain-containing protein</fullName>
    </submittedName>
</protein>
<gene>
    <name evidence="2" type="ORF">ASIM_LOCUS14878</name>
</gene>
<dbReference type="OrthoDB" id="10641806at2759"/>
<dbReference type="CDD" id="cd00198">
    <property type="entry name" value="vWFA"/>
    <property type="match status" value="1"/>
</dbReference>
<reference evidence="2 3" key="2">
    <citation type="submission" date="2018-11" db="EMBL/GenBank/DDBJ databases">
        <authorList>
            <consortium name="Pathogen Informatics"/>
        </authorList>
    </citation>
    <scope>NUCLEOTIDE SEQUENCE [LARGE SCALE GENOMIC DNA]</scope>
</reference>
<evidence type="ECO:0000313" key="2">
    <source>
        <dbReference type="EMBL" id="VDK53584.1"/>
    </source>
</evidence>
<reference evidence="4" key="1">
    <citation type="submission" date="2017-02" db="UniProtKB">
        <authorList>
            <consortium name="WormBaseParasite"/>
        </authorList>
    </citation>
    <scope>IDENTIFICATION</scope>
</reference>
<dbReference type="InterPro" id="IPR002035">
    <property type="entry name" value="VWF_A"/>
</dbReference>
<accession>A0A0M3K3D0</accession>
<name>A0A0M3K3D0_ANISI</name>
<dbReference type="SUPFAM" id="SSF53300">
    <property type="entry name" value="vWA-like"/>
    <property type="match status" value="1"/>
</dbReference>
<dbReference type="InterPro" id="IPR036465">
    <property type="entry name" value="vWFA_dom_sf"/>
</dbReference>
<dbReference type="Proteomes" id="UP000267096">
    <property type="component" value="Unassembled WGS sequence"/>
</dbReference>
<proteinExistence type="predicted"/>
<evidence type="ECO:0000259" key="1">
    <source>
        <dbReference type="PROSITE" id="PS50234"/>
    </source>
</evidence>
<keyword evidence="3" id="KW-1185">Reference proteome</keyword>
<evidence type="ECO:0000313" key="3">
    <source>
        <dbReference type="Proteomes" id="UP000267096"/>
    </source>
</evidence>
<dbReference type="AlphaFoldDB" id="A0A0M3K3D0"/>